<reference evidence="3 4" key="1">
    <citation type="journal article" date="2003" name="DNA Res.">
        <title>Complete genome structure of Gloeobacter violaceus PCC 7421, a cyanobacterium that lacks thylakoids.</title>
        <authorList>
            <person name="Nakamura Y."/>
            <person name="Kaneko T."/>
            <person name="Sato S."/>
            <person name="Mimuro M."/>
            <person name="Miyashita H."/>
            <person name="Tsuchiya T."/>
            <person name="Sasamoto S."/>
            <person name="Watanabe A."/>
            <person name="Kawashima K."/>
            <person name="Kishida Y."/>
            <person name="Kiyokawa C."/>
            <person name="Kohara M."/>
            <person name="Matsumoto M."/>
            <person name="Matsuno A."/>
            <person name="Nakazaki N."/>
            <person name="Shimpo S."/>
            <person name="Takeuchi C."/>
            <person name="Yamada M."/>
            <person name="Tabata S."/>
        </authorList>
    </citation>
    <scope>NUCLEOTIDE SEQUENCE [LARGE SCALE GENOMIC DNA]</scope>
    <source>
        <strain evidence="4">ATCC 29082 / PCC 7421</strain>
    </source>
</reference>
<dbReference type="EMBL" id="BA000045">
    <property type="protein sequence ID" value="BAC88751.1"/>
    <property type="molecule type" value="Genomic_DNA"/>
</dbReference>
<proteinExistence type="inferred from homology"/>
<dbReference type="OrthoDB" id="514150at2"/>
<evidence type="ECO:0000256" key="2">
    <source>
        <dbReference type="ARBA" id="ARBA00022649"/>
    </source>
</evidence>
<evidence type="ECO:0000313" key="4">
    <source>
        <dbReference type="Proteomes" id="UP000000557"/>
    </source>
</evidence>
<gene>
    <name evidence="3" type="ordered locus">gsl0810</name>
</gene>
<dbReference type="AlphaFoldDB" id="Q7NMF6"/>
<dbReference type="RefSeq" id="WP_011140812.1">
    <property type="nucleotide sequence ID" value="NC_005125.1"/>
</dbReference>
<comment type="similarity">
    <text evidence="1">Belongs to the RelE toxin family.</text>
</comment>
<protein>
    <submittedName>
        <fullName evidence="3">Gsl0810 protein</fullName>
    </submittedName>
</protein>
<dbReference type="HOGENOM" id="CLU_147162_11_2_3"/>
<dbReference type="InParanoid" id="Q7NMF6"/>
<keyword evidence="2" id="KW-1277">Toxin-antitoxin system</keyword>
<evidence type="ECO:0000256" key="1">
    <source>
        <dbReference type="ARBA" id="ARBA00006226"/>
    </source>
</evidence>
<accession>Q7NMF6</accession>
<sequence>MKVLWRRSAIEDLDVAREYLQSRNPAAARRVIDRIEEATRRLAVMPYLGKTGHVEETRELVVPRTPYRLIYRIVDERLEIISVIHSAREMPEDQA</sequence>
<name>Q7NMF6_GLOVI</name>
<organism evidence="3 4">
    <name type="scientific">Gloeobacter violaceus (strain ATCC 29082 / PCC 7421)</name>
    <dbReference type="NCBI Taxonomy" id="251221"/>
    <lineage>
        <taxon>Bacteria</taxon>
        <taxon>Bacillati</taxon>
        <taxon>Cyanobacteriota</taxon>
        <taxon>Cyanophyceae</taxon>
        <taxon>Gloeobacterales</taxon>
        <taxon>Gloeobacteraceae</taxon>
        <taxon>Gloeobacter</taxon>
    </lineage>
</organism>
<dbReference type="Proteomes" id="UP000000557">
    <property type="component" value="Chromosome"/>
</dbReference>
<reference evidence="3 4" key="2">
    <citation type="journal article" date="2003" name="DNA Res.">
        <title>Complete genome structure of Gloeobacter violaceus PCC 7421, a cyanobacterium that lacks thylakoids (supplement).</title>
        <authorList>
            <person name="Nakamura Y."/>
            <person name="Kaneko T."/>
            <person name="Sato S."/>
            <person name="Mimuro M."/>
            <person name="Miyashita H."/>
            <person name="Tsuchiya T."/>
            <person name="Sasamoto S."/>
            <person name="Watanabe A."/>
            <person name="Kawashima K."/>
            <person name="Kishida Y."/>
            <person name="Kiyokawa C."/>
            <person name="Kohara M."/>
            <person name="Matsumoto M."/>
            <person name="Matsuno A."/>
            <person name="Nakazaki N."/>
            <person name="Shimpo S."/>
            <person name="Takeuchi C."/>
            <person name="Yamada M."/>
            <person name="Tabata S."/>
        </authorList>
    </citation>
    <scope>NUCLEOTIDE SEQUENCE [LARGE SCALE GENOMIC DNA]</scope>
    <source>
        <strain evidence="4">ATCC 29082 / PCC 7421</strain>
    </source>
</reference>
<dbReference type="PANTHER" id="PTHR33755:SF6">
    <property type="entry name" value="PLASMID STABILIZATION SYSTEM PROTEIN"/>
    <property type="match status" value="1"/>
</dbReference>
<dbReference type="PhylomeDB" id="Q7NMF6"/>
<dbReference type="SUPFAM" id="SSF143011">
    <property type="entry name" value="RelE-like"/>
    <property type="match status" value="1"/>
</dbReference>
<dbReference type="InterPro" id="IPR007712">
    <property type="entry name" value="RelE/ParE_toxin"/>
</dbReference>
<dbReference type="PANTHER" id="PTHR33755">
    <property type="entry name" value="TOXIN PARE1-RELATED"/>
    <property type="match status" value="1"/>
</dbReference>
<dbReference type="NCBIfam" id="TIGR02385">
    <property type="entry name" value="RelE_StbE"/>
    <property type="match status" value="1"/>
</dbReference>
<dbReference type="InterPro" id="IPR035093">
    <property type="entry name" value="RelE/ParE_toxin_dom_sf"/>
</dbReference>
<dbReference type="Gene3D" id="3.30.2310.20">
    <property type="entry name" value="RelE-like"/>
    <property type="match status" value="1"/>
</dbReference>
<keyword evidence="4" id="KW-1185">Reference proteome</keyword>
<dbReference type="Pfam" id="PF05016">
    <property type="entry name" value="ParE_toxin"/>
    <property type="match status" value="1"/>
</dbReference>
<evidence type="ECO:0000313" key="3">
    <source>
        <dbReference type="EMBL" id="BAC88751.1"/>
    </source>
</evidence>
<dbReference type="eggNOG" id="COG3668">
    <property type="taxonomic scope" value="Bacteria"/>
</dbReference>
<dbReference type="STRING" id="251221.gene:10758287"/>
<dbReference type="EnsemblBacteria" id="BAC88751">
    <property type="protein sequence ID" value="BAC88751"/>
    <property type="gene ID" value="BAC88751"/>
</dbReference>
<dbReference type="InterPro" id="IPR051803">
    <property type="entry name" value="TA_system_RelE-like_toxin"/>
</dbReference>
<dbReference type="KEGG" id="gvi:gsl0810"/>